<dbReference type="Proteomes" id="UP000620139">
    <property type="component" value="Unassembled WGS sequence"/>
</dbReference>
<evidence type="ECO:0000313" key="2">
    <source>
        <dbReference type="EMBL" id="MBH9554367.1"/>
    </source>
</evidence>
<comment type="caution">
    <text evidence="2">The sequence shown here is derived from an EMBL/GenBank/DDBJ whole genome shotgun (WGS) entry which is preliminary data.</text>
</comment>
<reference evidence="2" key="1">
    <citation type="submission" date="2020-12" db="EMBL/GenBank/DDBJ databases">
        <title>The genome sequence of Inhella sp. 4Y17.</title>
        <authorList>
            <person name="Liu Y."/>
        </authorList>
    </citation>
    <scope>NUCLEOTIDE SEQUENCE</scope>
    <source>
        <strain evidence="2">4Y10</strain>
    </source>
</reference>
<dbReference type="EMBL" id="JAEDAL010000014">
    <property type="protein sequence ID" value="MBH9554367.1"/>
    <property type="molecule type" value="Genomic_DNA"/>
</dbReference>
<proteinExistence type="predicted"/>
<organism evidence="2 3">
    <name type="scientific">Inhella gelatinilytica</name>
    <dbReference type="NCBI Taxonomy" id="2795030"/>
    <lineage>
        <taxon>Bacteria</taxon>
        <taxon>Pseudomonadati</taxon>
        <taxon>Pseudomonadota</taxon>
        <taxon>Betaproteobacteria</taxon>
        <taxon>Burkholderiales</taxon>
        <taxon>Sphaerotilaceae</taxon>
        <taxon>Inhella</taxon>
    </lineage>
</organism>
<dbReference type="InterPro" id="IPR038081">
    <property type="entry name" value="CalX-like_sf"/>
</dbReference>
<dbReference type="Pfam" id="PF17963">
    <property type="entry name" value="Big_9"/>
    <property type="match status" value="1"/>
</dbReference>
<sequence length="925" mass="92962">MIAASSLLANDTFEGSPTVTAVGSAVGGTVSLSGGNITFTPTANYSGAASFTYTVTSPAGITETATVNVTVTPLPIASVSVSTASVTEDGATNLVYSVSLDRPSSTDTVINLGWSGTATAGTDFTGTRPATITILAGQTTGSTTVTIDPTADSTYEPNETVVATIASGSGYSISGTAGSATGTITNDDAVPTVSSVTSDTQSEGTSLVHTVTLSNASSSSTSFAFTLGGGTATGGGTDYGTPTFSNGVTLVGGNLVVPIGVTSFTITTPTTQDSLVEPNETYNLSVGGVAATGTITNNDAFTVSNVTSDDDDVNENRDASALNDITQAGTITNVASNVVLSVNTATLPSLTSNGTTVTYAWDAGSRTLTASAGAQSVFTVTLNASNTGYTFKQLAALDHAVVAGENHSLSIPISLNARDSLGNLIGSSSFNVTVWDDAPTVSSTPRSFTIANDGVYTETGVLTEATVSNDVTRVSWNTASLPTNLVVDGKTIVWVDLGTGTLEGRTAAGDSASTVLRATVDPNAVNAGGNPQYSVQLVTPVGSDGTIGSISQPTTAYTTIGGGNVNDKTLLFGGYVVNEMKGFTSAGAAGSVNTNNGWIGVGGSPGPGNWFEDGEYLTMDFSYQGTSAPAEVRGVGLKFDGGGNASYSGICTVTAAVNAAGDTVTYSVPFSSAGGVSTVSIPLMNGAIYFTKLEVRQISGSFRMNFDGGGLTYNDYSKDINLSLGYTLTDADGDTASGSFSVLLDAVPASATPAFNAPQEHGLFAVDPGAATVAAPSAAAAPSTGAGSFQVEPSEGEHRHAGSRESVAWLDEASNQVLRLDLADLAAPQETVVAQDAPASGAALDLRDLLQPLDTHAAMAGLPVGPQAVETPLVGQPLTVAAAPVVEVRELTAHELAQTQAALSGGVDAVAEELLRQLKHPVSGV</sequence>
<evidence type="ECO:0000313" key="3">
    <source>
        <dbReference type="Proteomes" id="UP000620139"/>
    </source>
</evidence>
<dbReference type="RefSeq" id="WP_198101981.1">
    <property type="nucleotide sequence ID" value="NZ_JAEDAL010000014.1"/>
</dbReference>
<dbReference type="Gene3D" id="2.60.40.3440">
    <property type="match status" value="1"/>
</dbReference>
<name>A0A931IYT4_9BURK</name>
<keyword evidence="3" id="KW-1185">Reference proteome</keyword>
<dbReference type="Gene3D" id="2.60.40.2030">
    <property type="match status" value="2"/>
</dbReference>
<feature type="region of interest" description="Disordered" evidence="1">
    <location>
        <begin position="782"/>
        <end position="804"/>
    </location>
</feature>
<dbReference type="SUPFAM" id="SSF141072">
    <property type="entry name" value="CalX-like"/>
    <property type="match status" value="2"/>
</dbReference>
<accession>A0A931IYT4</accession>
<dbReference type="AlphaFoldDB" id="A0A931IYT4"/>
<gene>
    <name evidence="2" type="ORF">I7X43_16115</name>
</gene>
<protein>
    <submittedName>
        <fullName evidence="2">Cadherin-like domain-containing protein</fullName>
    </submittedName>
</protein>
<evidence type="ECO:0000256" key="1">
    <source>
        <dbReference type="SAM" id="MobiDB-lite"/>
    </source>
</evidence>